<dbReference type="InterPro" id="IPR058350">
    <property type="entry name" value="DUF8037"/>
</dbReference>
<name>A0A9D1ZKB4_9BACE</name>
<dbReference type="PROSITE" id="PS51257">
    <property type="entry name" value="PROKAR_LIPOPROTEIN"/>
    <property type="match status" value="1"/>
</dbReference>
<evidence type="ECO:0000259" key="3">
    <source>
        <dbReference type="Pfam" id="PF17141"/>
    </source>
</evidence>
<comment type="caution">
    <text evidence="5">The sequence shown here is derived from an EMBL/GenBank/DDBJ whole genome shotgun (WGS) entry which is preliminary data.</text>
</comment>
<dbReference type="InterPro" id="IPR033407">
    <property type="entry name" value="DUF5114"/>
</dbReference>
<dbReference type="InterPro" id="IPR033404">
    <property type="entry name" value="DUF5111"/>
</dbReference>
<protein>
    <submittedName>
        <fullName evidence="5">DUF5114 domain-containing protein</fullName>
    </submittedName>
</protein>
<gene>
    <name evidence="5" type="ORF">H9824_10365</name>
</gene>
<dbReference type="Pfam" id="PF17138">
    <property type="entry name" value="DUF5111"/>
    <property type="match status" value="1"/>
</dbReference>
<reference evidence="5" key="1">
    <citation type="journal article" date="2021" name="PeerJ">
        <title>Extensive microbial diversity within the chicken gut microbiome revealed by metagenomics and culture.</title>
        <authorList>
            <person name="Gilroy R."/>
            <person name="Ravi A."/>
            <person name="Getino M."/>
            <person name="Pursley I."/>
            <person name="Horton D.L."/>
            <person name="Alikhan N.F."/>
            <person name="Baker D."/>
            <person name="Gharbi K."/>
            <person name="Hall N."/>
            <person name="Watson M."/>
            <person name="Adriaenssens E.M."/>
            <person name="Foster-Nyarko E."/>
            <person name="Jarju S."/>
            <person name="Secka A."/>
            <person name="Antonio M."/>
            <person name="Oren A."/>
            <person name="Chaudhuri R.R."/>
            <person name="La Ragione R."/>
            <person name="Hildebrand F."/>
            <person name="Pallen M.J."/>
        </authorList>
    </citation>
    <scope>NUCLEOTIDE SEQUENCE</scope>
    <source>
        <strain evidence="5">Gambia2-208</strain>
    </source>
</reference>
<sequence>MKTIIRNSLLGLLSLLTVTACEKDEDKLYLNSIEPGQLIASEESIVLTQDHSDEIVLSLAWSTDNLVVSDPNLTATGGQLTMSLEASADENFSSVVETSETSYSKAYTGATLNALAQSVGAQPDVASNIYFRLAARSGANMEPVYTNAVAVSVTPYLIDMSRLFVLDSSQMPTGMSLYSPLSDGHYEGFMGATGWYNFYLQEGDGTIWGAAPIDGNPFTLSEAENKWNCWFPTPAGCYYVVADVNELYWTALSLPALTLEGDITGELVFDRPNNRWTLLFQATETGTATIRLSANGSLYDSNSATDDAAARPTSIAFAQEGDALVLTDQPGDITVDIPATGDCTLIIDLSDNAHWTATVQAGSQEEEEAAPLIFLPGVDDLSSGGWNFDNYLRIYDNATQAYAGVANVNSEWGYQIAIERDNWNDFYALGEGDAYAGTLLFKSSSNLPAPTPGLYLMNVSLSALTYSLTPVQTVYYSGFNDNWDLHALAATDTPGVYTATVDITGETPWGFQIVLDEAWVHTLGGGDGILLYQGTDGVPNIPFSGEPGTYLLTVDLVQATYTLTLQ</sequence>
<dbReference type="Pfam" id="PF17141">
    <property type="entry name" value="DUF5114"/>
    <property type="match status" value="1"/>
</dbReference>
<proteinExistence type="predicted"/>
<feature type="domain" description="SusE outer membrane protein" evidence="1">
    <location>
        <begin position="23"/>
        <end position="133"/>
    </location>
</feature>
<feature type="domain" description="DUF5111" evidence="2">
    <location>
        <begin position="159"/>
        <end position="253"/>
    </location>
</feature>
<dbReference type="Pfam" id="PF14292">
    <property type="entry name" value="SusE"/>
    <property type="match status" value="1"/>
</dbReference>
<feature type="domain" description="DUF8037" evidence="4">
    <location>
        <begin position="372"/>
        <end position="469"/>
    </location>
</feature>
<feature type="domain" description="DUF5114" evidence="3">
    <location>
        <begin position="260"/>
        <end position="358"/>
    </location>
</feature>
<evidence type="ECO:0000313" key="5">
    <source>
        <dbReference type="EMBL" id="HIY89091.1"/>
    </source>
</evidence>
<evidence type="ECO:0000259" key="4">
    <source>
        <dbReference type="Pfam" id="PF26123"/>
    </source>
</evidence>
<accession>A0A9D1ZKB4</accession>
<dbReference type="AlphaFoldDB" id="A0A9D1ZKB4"/>
<dbReference type="Proteomes" id="UP000886851">
    <property type="component" value="Unassembled WGS sequence"/>
</dbReference>
<evidence type="ECO:0000313" key="6">
    <source>
        <dbReference type="Proteomes" id="UP000886851"/>
    </source>
</evidence>
<evidence type="ECO:0000259" key="1">
    <source>
        <dbReference type="Pfam" id="PF14292"/>
    </source>
</evidence>
<dbReference type="Pfam" id="PF26123">
    <property type="entry name" value="DUF8037"/>
    <property type="match status" value="1"/>
</dbReference>
<dbReference type="EMBL" id="DXCV01000066">
    <property type="protein sequence ID" value="HIY89091.1"/>
    <property type="molecule type" value="Genomic_DNA"/>
</dbReference>
<organism evidence="5 6">
    <name type="scientific">Candidatus Bacteroides pullicola</name>
    <dbReference type="NCBI Taxonomy" id="2838475"/>
    <lineage>
        <taxon>Bacteria</taxon>
        <taxon>Pseudomonadati</taxon>
        <taxon>Bacteroidota</taxon>
        <taxon>Bacteroidia</taxon>
        <taxon>Bacteroidales</taxon>
        <taxon>Bacteroidaceae</taxon>
        <taxon>Bacteroides</taxon>
    </lineage>
</organism>
<dbReference type="InterPro" id="IPR025970">
    <property type="entry name" value="SusE"/>
</dbReference>
<reference evidence="5" key="2">
    <citation type="submission" date="2021-04" db="EMBL/GenBank/DDBJ databases">
        <authorList>
            <person name="Gilroy R."/>
        </authorList>
    </citation>
    <scope>NUCLEOTIDE SEQUENCE</scope>
    <source>
        <strain evidence="5">Gambia2-208</strain>
    </source>
</reference>
<evidence type="ECO:0000259" key="2">
    <source>
        <dbReference type="Pfam" id="PF17138"/>
    </source>
</evidence>